<protein>
    <submittedName>
        <fullName evidence="2">Uncharacterized protein</fullName>
    </submittedName>
</protein>
<dbReference type="OrthoDB" id="3945172at2759"/>
<proteinExistence type="predicted"/>
<reference evidence="2 3" key="1">
    <citation type="submission" date="2015-06" db="EMBL/GenBank/DDBJ databases">
        <title>Talaromyces atroroseus IBT 11181 draft genome.</title>
        <authorList>
            <person name="Rasmussen K.B."/>
            <person name="Rasmussen S."/>
            <person name="Petersen B."/>
            <person name="Sicheritz-Ponten T."/>
            <person name="Mortensen U.H."/>
            <person name="Thrane U."/>
        </authorList>
    </citation>
    <scope>NUCLEOTIDE SEQUENCE [LARGE SCALE GENOMIC DNA]</scope>
    <source>
        <strain evidence="2 3">IBT 11181</strain>
    </source>
</reference>
<evidence type="ECO:0000256" key="1">
    <source>
        <dbReference type="SAM" id="MobiDB-lite"/>
    </source>
</evidence>
<gene>
    <name evidence="2" type="ORF">UA08_00872</name>
</gene>
<dbReference type="RefSeq" id="XP_020124611.1">
    <property type="nucleotide sequence ID" value="XM_020260726.1"/>
</dbReference>
<keyword evidence="3" id="KW-1185">Reference proteome</keyword>
<dbReference type="EMBL" id="LFMY01000001">
    <property type="protein sequence ID" value="OKL64490.1"/>
    <property type="molecule type" value="Genomic_DNA"/>
</dbReference>
<dbReference type="Proteomes" id="UP000214365">
    <property type="component" value="Unassembled WGS sequence"/>
</dbReference>
<comment type="caution">
    <text evidence="2">The sequence shown here is derived from an EMBL/GenBank/DDBJ whole genome shotgun (WGS) entry which is preliminary data.</text>
</comment>
<accession>A0A225AU78</accession>
<evidence type="ECO:0000313" key="3">
    <source>
        <dbReference type="Proteomes" id="UP000214365"/>
    </source>
</evidence>
<organism evidence="2 3">
    <name type="scientific">Talaromyces atroroseus</name>
    <dbReference type="NCBI Taxonomy" id="1441469"/>
    <lineage>
        <taxon>Eukaryota</taxon>
        <taxon>Fungi</taxon>
        <taxon>Dikarya</taxon>
        <taxon>Ascomycota</taxon>
        <taxon>Pezizomycotina</taxon>
        <taxon>Eurotiomycetes</taxon>
        <taxon>Eurotiomycetidae</taxon>
        <taxon>Eurotiales</taxon>
        <taxon>Trichocomaceae</taxon>
        <taxon>Talaromyces</taxon>
        <taxon>Talaromyces sect. Trachyspermi</taxon>
    </lineage>
</organism>
<evidence type="ECO:0000313" key="2">
    <source>
        <dbReference type="EMBL" id="OKL64490.1"/>
    </source>
</evidence>
<name>A0A225AU78_TALAT</name>
<dbReference type="AlphaFoldDB" id="A0A225AU78"/>
<sequence>MRRSLIPNPPRPYLFPIQSILQPASIITPTALRIQLKNDSHETQHQQSQYHQTASNGTKKEPKFQEWKGSSTQDHAINRASRNDITDPEVEGVASGREERKQNASVADATKSSATTERDLGQNAKKAKQEFPKAPEPVIGMSDERGQKGH</sequence>
<dbReference type="GeneID" id="31000627"/>
<feature type="compositionally biased region" description="Polar residues" evidence="1">
    <location>
        <begin position="45"/>
        <end position="57"/>
    </location>
</feature>
<feature type="region of interest" description="Disordered" evidence="1">
    <location>
        <begin position="37"/>
        <end position="150"/>
    </location>
</feature>